<reference evidence="8" key="1">
    <citation type="journal article" date="2023" name="bioRxiv">
        <title>Improved chromosome-level genome assembly for marigold (Tagetes erecta).</title>
        <authorList>
            <person name="Jiang F."/>
            <person name="Yuan L."/>
            <person name="Wang S."/>
            <person name="Wang H."/>
            <person name="Xu D."/>
            <person name="Wang A."/>
            <person name="Fan W."/>
        </authorList>
    </citation>
    <scope>NUCLEOTIDE SEQUENCE</scope>
    <source>
        <strain evidence="8">WSJ</strain>
        <tissue evidence="8">Leaf</tissue>
    </source>
</reference>
<sequence length="364" mass="41177">MNLTQTQRERNELFEAQAHIYSYLLNCATSMSLKCALELGIPDIVLNHKKPITIQELISKLNLPIEKTFHLRSLMRLLIHSKFFSIIKLDGQEGYVPTTASKLLIKNTSEDSQNVPNLFSFAKFCLDPAILTPWQFLGKWFNGSESTIFETVNGISVWEFANKNPKFNELFNDAMTSDSRMMSLVANDYHEIFAGVESVVDVGGGTGLNAKILLEAFPHMTCTVLDLPHVVADMTDTTNLKYVGGDMLSFIPSADVILFKTVLHNWGDEDVLRVLKLCRETIRSGGGKGINKGKVVIIDMVVDFEHDEEEITKTKMLFDVMMMFFINGKERTKAEWEKLFLEAGFSEYKITHNLGLRSLIEVFP</sequence>
<dbReference type="AlphaFoldDB" id="A0AAD8NWA6"/>
<dbReference type="Gene3D" id="3.40.50.150">
    <property type="entry name" value="Vaccinia Virus protein VP39"/>
    <property type="match status" value="1"/>
</dbReference>
<dbReference type="InterPro" id="IPR016461">
    <property type="entry name" value="COMT-like"/>
</dbReference>
<accession>A0AAD8NWA6</accession>
<keyword evidence="9" id="KW-1185">Reference proteome</keyword>
<evidence type="ECO:0000259" key="7">
    <source>
        <dbReference type="Pfam" id="PF08100"/>
    </source>
</evidence>
<keyword evidence="2" id="KW-0808">Transferase</keyword>
<dbReference type="InterPro" id="IPR036388">
    <property type="entry name" value="WH-like_DNA-bd_sf"/>
</dbReference>
<dbReference type="PROSITE" id="PS51683">
    <property type="entry name" value="SAM_OMT_II"/>
    <property type="match status" value="1"/>
</dbReference>
<dbReference type="SUPFAM" id="SSF46785">
    <property type="entry name" value="Winged helix' DNA-binding domain"/>
    <property type="match status" value="1"/>
</dbReference>
<protein>
    <submittedName>
        <fullName evidence="8">Uncharacterized protein</fullName>
    </submittedName>
</protein>
<evidence type="ECO:0000256" key="5">
    <source>
        <dbReference type="PIRSR" id="PIRSR005739-1"/>
    </source>
</evidence>
<feature type="active site" description="Proton acceptor" evidence="5">
    <location>
        <position position="264"/>
    </location>
</feature>
<dbReference type="SUPFAM" id="SSF53335">
    <property type="entry name" value="S-adenosyl-L-methionine-dependent methyltransferases"/>
    <property type="match status" value="1"/>
</dbReference>
<evidence type="ECO:0000313" key="8">
    <source>
        <dbReference type="EMBL" id="KAK1423858.1"/>
    </source>
</evidence>
<evidence type="ECO:0000256" key="2">
    <source>
        <dbReference type="ARBA" id="ARBA00022679"/>
    </source>
</evidence>
<comment type="similarity">
    <text evidence="4">Belongs to the class I-like SAM-binding methyltransferase superfamily. Cation-independent O-methyltransferase family. COMT subfamily.</text>
</comment>
<dbReference type="PIRSF" id="PIRSF005739">
    <property type="entry name" value="O-mtase"/>
    <property type="match status" value="1"/>
</dbReference>
<dbReference type="InterPro" id="IPR012967">
    <property type="entry name" value="COMT_dimerisation"/>
</dbReference>
<proteinExistence type="inferred from homology"/>
<comment type="caution">
    <text evidence="8">The sequence shown here is derived from an EMBL/GenBank/DDBJ whole genome shotgun (WGS) entry which is preliminary data.</text>
</comment>
<dbReference type="InterPro" id="IPR036390">
    <property type="entry name" value="WH_DNA-bd_sf"/>
</dbReference>
<gene>
    <name evidence="8" type="ORF">QVD17_19167</name>
</gene>
<evidence type="ECO:0000256" key="3">
    <source>
        <dbReference type="ARBA" id="ARBA00022691"/>
    </source>
</evidence>
<dbReference type="Proteomes" id="UP001229421">
    <property type="component" value="Unassembled WGS sequence"/>
</dbReference>
<dbReference type="GO" id="GO:0008171">
    <property type="term" value="F:O-methyltransferase activity"/>
    <property type="evidence" value="ECO:0007669"/>
    <property type="project" value="InterPro"/>
</dbReference>
<dbReference type="InterPro" id="IPR029063">
    <property type="entry name" value="SAM-dependent_MTases_sf"/>
</dbReference>
<feature type="domain" description="O-methyltransferase C-terminal" evidence="6">
    <location>
        <begin position="134"/>
        <end position="346"/>
    </location>
</feature>
<dbReference type="Pfam" id="PF00891">
    <property type="entry name" value="Methyltransf_2"/>
    <property type="match status" value="1"/>
</dbReference>
<keyword evidence="3" id="KW-0949">S-adenosyl-L-methionine</keyword>
<evidence type="ECO:0000313" key="9">
    <source>
        <dbReference type="Proteomes" id="UP001229421"/>
    </source>
</evidence>
<name>A0AAD8NWA6_TARER</name>
<organism evidence="8 9">
    <name type="scientific">Tagetes erecta</name>
    <name type="common">African marigold</name>
    <dbReference type="NCBI Taxonomy" id="13708"/>
    <lineage>
        <taxon>Eukaryota</taxon>
        <taxon>Viridiplantae</taxon>
        <taxon>Streptophyta</taxon>
        <taxon>Embryophyta</taxon>
        <taxon>Tracheophyta</taxon>
        <taxon>Spermatophyta</taxon>
        <taxon>Magnoliopsida</taxon>
        <taxon>eudicotyledons</taxon>
        <taxon>Gunneridae</taxon>
        <taxon>Pentapetalae</taxon>
        <taxon>asterids</taxon>
        <taxon>campanulids</taxon>
        <taxon>Asterales</taxon>
        <taxon>Asteraceae</taxon>
        <taxon>Asteroideae</taxon>
        <taxon>Heliantheae alliance</taxon>
        <taxon>Tageteae</taxon>
        <taxon>Tagetes</taxon>
    </lineage>
</organism>
<evidence type="ECO:0000259" key="6">
    <source>
        <dbReference type="Pfam" id="PF00891"/>
    </source>
</evidence>
<feature type="domain" description="O-methyltransferase dimerisation" evidence="7">
    <location>
        <begin position="23"/>
        <end position="106"/>
    </location>
</feature>
<dbReference type="GO" id="GO:0032259">
    <property type="term" value="P:methylation"/>
    <property type="evidence" value="ECO:0007669"/>
    <property type="project" value="UniProtKB-KW"/>
</dbReference>
<evidence type="ECO:0000256" key="4">
    <source>
        <dbReference type="ARBA" id="ARBA00034481"/>
    </source>
</evidence>
<keyword evidence="1" id="KW-0489">Methyltransferase</keyword>
<dbReference type="FunFam" id="3.40.50.150:FF:000057">
    <property type="entry name" value="O-methyltransferase ZRP4"/>
    <property type="match status" value="1"/>
</dbReference>
<evidence type="ECO:0000256" key="1">
    <source>
        <dbReference type="ARBA" id="ARBA00022603"/>
    </source>
</evidence>
<dbReference type="PANTHER" id="PTHR11746">
    <property type="entry name" value="O-METHYLTRANSFERASE"/>
    <property type="match status" value="1"/>
</dbReference>
<dbReference type="CDD" id="cd02440">
    <property type="entry name" value="AdoMet_MTases"/>
    <property type="match status" value="1"/>
</dbReference>
<dbReference type="EMBL" id="JAUHHV010000005">
    <property type="protein sequence ID" value="KAK1423858.1"/>
    <property type="molecule type" value="Genomic_DNA"/>
</dbReference>
<dbReference type="GO" id="GO:0046983">
    <property type="term" value="F:protein dimerization activity"/>
    <property type="evidence" value="ECO:0007669"/>
    <property type="project" value="InterPro"/>
</dbReference>
<dbReference type="Pfam" id="PF08100">
    <property type="entry name" value="Dimerisation"/>
    <property type="match status" value="1"/>
</dbReference>
<dbReference type="InterPro" id="IPR001077">
    <property type="entry name" value="COMT_C"/>
</dbReference>
<dbReference type="Gene3D" id="1.10.10.10">
    <property type="entry name" value="Winged helix-like DNA-binding domain superfamily/Winged helix DNA-binding domain"/>
    <property type="match status" value="1"/>
</dbReference>